<dbReference type="PANTHER" id="PTHR30290">
    <property type="entry name" value="PERIPLASMIC BINDING COMPONENT OF ABC TRANSPORTER"/>
    <property type="match status" value="1"/>
</dbReference>
<feature type="compositionally biased region" description="Low complexity" evidence="1">
    <location>
        <begin position="363"/>
        <end position="375"/>
    </location>
</feature>
<gene>
    <name evidence="4" type="ORF">A606_07635</name>
</gene>
<reference evidence="4 5" key="1">
    <citation type="submission" date="2012-06" db="EMBL/GenBank/DDBJ databases">
        <title>Complete genome sequence of Corynebacterium terpenotabidum Y-11 (=DSM 44721).</title>
        <authorList>
            <person name="Ruckert C."/>
            <person name="Albersmeier A."/>
            <person name="Al-Dilaimi A."/>
            <person name="Szczepanowski R."/>
            <person name="Kalinowski J."/>
        </authorList>
    </citation>
    <scope>NUCLEOTIDE SEQUENCE [LARGE SCALE GENOMIC DNA]</scope>
    <source>
        <strain evidence="4 5">Y-11</strain>
    </source>
</reference>
<dbReference type="GO" id="GO:1904680">
    <property type="term" value="F:peptide transmembrane transporter activity"/>
    <property type="evidence" value="ECO:0007669"/>
    <property type="project" value="TreeGrafter"/>
</dbReference>
<feature type="compositionally biased region" description="Polar residues" evidence="1">
    <location>
        <begin position="376"/>
        <end position="386"/>
    </location>
</feature>
<dbReference type="eggNOG" id="COG0747">
    <property type="taxonomic scope" value="Bacteria"/>
</dbReference>
<organism evidence="4 5">
    <name type="scientific">Corynebacterium terpenotabidum Y-11</name>
    <dbReference type="NCBI Taxonomy" id="1200352"/>
    <lineage>
        <taxon>Bacteria</taxon>
        <taxon>Bacillati</taxon>
        <taxon>Actinomycetota</taxon>
        <taxon>Actinomycetes</taxon>
        <taxon>Mycobacteriales</taxon>
        <taxon>Corynebacteriaceae</taxon>
        <taxon>Corynebacterium</taxon>
    </lineage>
</organism>
<accession>S4XF25</accession>
<feature type="signal peptide" evidence="2">
    <location>
        <begin position="1"/>
        <end position="32"/>
    </location>
</feature>
<feature type="region of interest" description="Disordered" evidence="1">
    <location>
        <begin position="37"/>
        <end position="58"/>
    </location>
</feature>
<feature type="region of interest" description="Disordered" evidence="1">
    <location>
        <begin position="486"/>
        <end position="539"/>
    </location>
</feature>
<dbReference type="Pfam" id="PF00496">
    <property type="entry name" value="SBP_bac_5"/>
    <property type="match status" value="1"/>
</dbReference>
<keyword evidence="2" id="KW-0732">Signal</keyword>
<feature type="region of interest" description="Disordered" evidence="1">
    <location>
        <begin position="352"/>
        <end position="402"/>
    </location>
</feature>
<dbReference type="PROSITE" id="PS51257">
    <property type="entry name" value="PROKAR_LIPOPROTEIN"/>
    <property type="match status" value="1"/>
</dbReference>
<dbReference type="RefSeq" id="WP_020441535.1">
    <property type="nucleotide sequence ID" value="NC_021663.1"/>
</dbReference>
<feature type="chain" id="PRO_5004525440" description="Solute-binding protein family 5 domain-containing protein" evidence="2">
    <location>
        <begin position="33"/>
        <end position="653"/>
    </location>
</feature>
<dbReference type="GO" id="GO:0015833">
    <property type="term" value="P:peptide transport"/>
    <property type="evidence" value="ECO:0007669"/>
    <property type="project" value="TreeGrafter"/>
</dbReference>
<feature type="domain" description="Solute-binding protein family 5" evidence="3">
    <location>
        <begin position="133"/>
        <end position="463"/>
    </location>
</feature>
<dbReference type="Gene3D" id="3.90.76.10">
    <property type="entry name" value="Dipeptide-binding Protein, Domain 1"/>
    <property type="match status" value="1"/>
</dbReference>
<dbReference type="Gene3D" id="3.10.105.10">
    <property type="entry name" value="Dipeptide-binding Protein, Domain 3"/>
    <property type="match status" value="1"/>
</dbReference>
<dbReference type="Gene3D" id="3.40.190.10">
    <property type="entry name" value="Periplasmic binding protein-like II"/>
    <property type="match status" value="1"/>
</dbReference>
<dbReference type="HOGENOM" id="CLU_027950_0_0_11"/>
<dbReference type="CDD" id="cd08501">
    <property type="entry name" value="PBP2_Lpqw"/>
    <property type="match status" value="1"/>
</dbReference>
<feature type="region of interest" description="Disordered" evidence="1">
    <location>
        <begin position="621"/>
        <end position="653"/>
    </location>
</feature>
<dbReference type="SUPFAM" id="SSF53850">
    <property type="entry name" value="Periplasmic binding protein-like II"/>
    <property type="match status" value="1"/>
</dbReference>
<dbReference type="OrthoDB" id="9803988at2"/>
<proteinExistence type="predicted"/>
<dbReference type="PATRIC" id="fig|1200352.3.peg.1557"/>
<dbReference type="AlphaFoldDB" id="S4XF25"/>
<dbReference type="STRING" id="1200352.A606_07635"/>
<dbReference type="InterPro" id="IPR000914">
    <property type="entry name" value="SBP_5_dom"/>
</dbReference>
<feature type="compositionally biased region" description="Low complexity" evidence="1">
    <location>
        <begin position="489"/>
        <end position="527"/>
    </location>
</feature>
<evidence type="ECO:0000256" key="1">
    <source>
        <dbReference type="SAM" id="MobiDB-lite"/>
    </source>
</evidence>
<evidence type="ECO:0000256" key="2">
    <source>
        <dbReference type="SAM" id="SignalP"/>
    </source>
</evidence>
<keyword evidence="5" id="KW-1185">Reference proteome</keyword>
<evidence type="ECO:0000259" key="3">
    <source>
        <dbReference type="Pfam" id="PF00496"/>
    </source>
</evidence>
<feature type="compositionally biased region" description="Polar residues" evidence="1">
    <location>
        <begin position="45"/>
        <end position="55"/>
    </location>
</feature>
<dbReference type="KEGG" id="cter:A606_07635"/>
<sequence>MSTSGRPRRLLSVLAAASVPVLLTGALVGCQARPGDAPTVAAPQTDDSATETAEPQGTAAEELRTVTVGVDSLPTDFNPHLVGSQSLATSVIAQLTLPSAFTAPTDGDGRRTELNSDLLASVTVVEGTEIAPTKVRYVLRPTAQWSDGTPVTGADFSYLWEQITTRPGVLDPAGYANIDDLAVSAGARTVDVTFAEPDPDWRELFADLLPSHIYRSEDRSFATMMSGVPAASGGVYRVRAVDTARGTVELERNERFWGENPAQADRLVLSVVPDESTASQMLRTGQLQMLLTGESAVTTESLGSVPGTQVRTMTRRPDLVLTLNTTAPRMATVENRDEVIDALDTTALARILTGDPTATPPETGAGVDDTDGTTVNSSQTGRTEPGQTRAELTNAPDLPAVDSGLTPLRIGADSSDDTAVEAARRIVDQLEDAGISAETVTRSAEDLYGSFLPQGEVDAVVAWQEAPETLSDLADRYSCDSADRELTRPSATLPSVTAASTSASVPATSEAASPSASASTTAEPTEPGESGDSGTVSGRTVNISGLCDTAVDEIVDTARLTAGQVAGEDALAIVVDTAVAQVDALVTGYRVDVPLISDRQVIAVGGDLVGPEPQLADWPLDRETGPFISAGQWRRTGDTTTSAAPTTTEEKTP</sequence>
<evidence type="ECO:0000313" key="5">
    <source>
        <dbReference type="Proteomes" id="UP000014809"/>
    </source>
</evidence>
<dbReference type="PANTHER" id="PTHR30290:SF65">
    <property type="entry name" value="MONOACYL PHOSPHATIDYLINOSITOL TETRAMANNOSIDE-BINDING PROTEIN LPQW-RELATED"/>
    <property type="match status" value="1"/>
</dbReference>
<name>S4XF25_9CORY</name>
<dbReference type="InterPro" id="IPR039424">
    <property type="entry name" value="SBP_5"/>
</dbReference>
<dbReference type="EMBL" id="CP003696">
    <property type="protein sequence ID" value="AGP31174.1"/>
    <property type="molecule type" value="Genomic_DNA"/>
</dbReference>
<protein>
    <recommendedName>
        <fullName evidence="3">Solute-binding protein family 5 domain-containing protein</fullName>
    </recommendedName>
</protein>
<dbReference type="Proteomes" id="UP000014809">
    <property type="component" value="Chromosome"/>
</dbReference>
<evidence type="ECO:0000313" key="4">
    <source>
        <dbReference type="EMBL" id="AGP31174.1"/>
    </source>
</evidence>